<evidence type="ECO:0000313" key="2">
    <source>
        <dbReference type="EMBL" id="ABV93306.1"/>
    </source>
</evidence>
<dbReference type="AlphaFoldDB" id="A8LKU2"/>
<keyword evidence="3" id="KW-1185">Reference proteome</keyword>
<dbReference type="eggNOG" id="COG2930">
    <property type="taxonomic scope" value="Bacteria"/>
</dbReference>
<dbReference type="EMBL" id="CP000830">
    <property type="protein sequence ID" value="ABV93306.1"/>
    <property type="molecule type" value="Genomic_DNA"/>
</dbReference>
<dbReference type="PROSITE" id="PS51318">
    <property type="entry name" value="TAT"/>
    <property type="match status" value="1"/>
</dbReference>
<dbReference type="CDD" id="cd11524">
    <property type="entry name" value="SYLF"/>
    <property type="match status" value="1"/>
</dbReference>
<feature type="domain" description="Ysc84 actin-binding" evidence="1">
    <location>
        <begin position="102"/>
        <end position="184"/>
    </location>
</feature>
<reference evidence="3" key="1">
    <citation type="journal article" date="2010" name="ISME J.">
        <title>The complete genome sequence of the algal symbiont Dinoroseobacter shibae: a hitchhiker's guide to life in the sea.</title>
        <authorList>
            <person name="Wagner-Dobler I."/>
            <person name="Ballhausen B."/>
            <person name="Berger M."/>
            <person name="Brinkhoff T."/>
            <person name="Buchholz I."/>
            <person name="Bunk B."/>
            <person name="Cypionka H."/>
            <person name="Daniel R."/>
            <person name="Drepper T."/>
            <person name="Gerdts G."/>
            <person name="Hahnke S."/>
            <person name="Han C."/>
            <person name="Jahn D."/>
            <person name="Kalhoefer D."/>
            <person name="Kiss H."/>
            <person name="Klenk H.P."/>
            <person name="Kyrpides N."/>
            <person name="Liebl W."/>
            <person name="Liesegang H."/>
            <person name="Meincke L."/>
            <person name="Pati A."/>
            <person name="Petersen J."/>
            <person name="Piekarski T."/>
            <person name="Pommerenke C."/>
            <person name="Pradella S."/>
            <person name="Pukall R."/>
            <person name="Rabus R."/>
            <person name="Stackebrandt E."/>
            <person name="Thole S."/>
            <person name="Thompson L."/>
            <person name="Tielen P."/>
            <person name="Tomasch J."/>
            <person name="von Jan M."/>
            <person name="Wanphrut N."/>
            <person name="Wichels A."/>
            <person name="Zech H."/>
            <person name="Simon M."/>
        </authorList>
    </citation>
    <scope>NUCLEOTIDE SEQUENCE [LARGE SCALE GENOMIC DNA]</scope>
    <source>
        <strain evidence="3">DSM 16493 / NCIMB 14021 / DFL 12</strain>
    </source>
</reference>
<dbReference type="Pfam" id="PF04366">
    <property type="entry name" value="Ysc84"/>
    <property type="match status" value="1"/>
</dbReference>
<evidence type="ECO:0000313" key="3">
    <source>
        <dbReference type="Proteomes" id="UP000006833"/>
    </source>
</evidence>
<dbReference type="InterPro" id="IPR007461">
    <property type="entry name" value="Ysc84_actin-binding"/>
</dbReference>
<dbReference type="OrthoDB" id="7847492at2"/>
<accession>A8LKU2</accession>
<dbReference type="Proteomes" id="UP000006833">
    <property type="component" value="Chromosome"/>
</dbReference>
<dbReference type="STRING" id="398580.Dshi_1564"/>
<protein>
    <recommendedName>
        <fullName evidence="1">Ysc84 actin-binding domain-containing protein</fullName>
    </recommendedName>
</protein>
<organism evidence="2 3">
    <name type="scientific">Dinoroseobacter shibae (strain DSM 16493 / NCIMB 14021 / DFL 12)</name>
    <dbReference type="NCBI Taxonomy" id="398580"/>
    <lineage>
        <taxon>Bacteria</taxon>
        <taxon>Pseudomonadati</taxon>
        <taxon>Pseudomonadota</taxon>
        <taxon>Alphaproteobacteria</taxon>
        <taxon>Rhodobacterales</taxon>
        <taxon>Roseobacteraceae</taxon>
        <taxon>Dinoroseobacter</taxon>
    </lineage>
</organism>
<name>A8LKU2_DINSH</name>
<dbReference type="PROSITE" id="PS51257">
    <property type="entry name" value="PROKAR_LIPOPROTEIN"/>
    <property type="match status" value="1"/>
</dbReference>
<sequence length="189" mass="19488">MTQDWTRRGALAASLIAGMGLLAGCASVEGSAQRAAQIDQRVDAAIQFLESDVPGSRELGDKAAGVLIMPLITEAGFGLGGSYGRGALRINGATIDYYQATQASIGLQIGAQQYAHAIFFMTDEALRNFRNGAGLTVGGDLKIALADTGEQISAETLTAIDPVVGIIFGQAGLIAGATLDGTVYNRIIP</sequence>
<evidence type="ECO:0000259" key="1">
    <source>
        <dbReference type="Pfam" id="PF04366"/>
    </source>
</evidence>
<proteinExistence type="predicted"/>
<dbReference type="KEGG" id="dsh:Dshi_1564"/>
<gene>
    <name evidence="2" type="ordered locus">Dshi_1564</name>
</gene>
<dbReference type="HOGENOM" id="CLU_100983_0_0_5"/>
<dbReference type="InterPro" id="IPR006311">
    <property type="entry name" value="TAT_signal"/>
</dbReference>
<dbReference type="RefSeq" id="WP_012178236.1">
    <property type="nucleotide sequence ID" value="NC_009952.1"/>
</dbReference>